<evidence type="ECO:0000256" key="2">
    <source>
        <dbReference type="PROSITE-ProRule" id="PRU00176"/>
    </source>
</evidence>
<dbReference type="InterPro" id="IPR035979">
    <property type="entry name" value="RBD_domain_sf"/>
</dbReference>
<accession>A0A200PZW8</accession>
<comment type="caution">
    <text evidence="5">The sequence shown here is derived from an EMBL/GenBank/DDBJ whole genome shotgun (WGS) entry which is preliminary data.</text>
</comment>
<sequence>MAPGYVEYRCFVGRLAWETDDQSLKKTFSTFGKVLQSQIIKDSKTGQSRGFGFVTFASEKAMREAIEGMDGQKLDGRHITVNQAQSRGNNGGRRAEVGYQCFVGRLAWETDDESLEKAFSPFGRILRTKVITDHNTGESRGFGFVTFASKQDMMAAIEGMNGQKLDGRKITVNEAQSRGNSRGDGGGYGGPSS</sequence>
<keyword evidence="6" id="KW-1185">Reference proteome</keyword>
<dbReference type="GO" id="GO:0003723">
    <property type="term" value="F:RNA binding"/>
    <property type="evidence" value="ECO:0007669"/>
    <property type="project" value="UniProtKB-UniRule"/>
</dbReference>
<evidence type="ECO:0000313" key="6">
    <source>
        <dbReference type="Proteomes" id="UP000195402"/>
    </source>
</evidence>
<feature type="domain" description="RRM" evidence="4">
    <location>
        <begin position="99"/>
        <end position="177"/>
    </location>
</feature>
<dbReference type="PANTHER" id="PTHR48024">
    <property type="entry name" value="GEO13361P1-RELATED"/>
    <property type="match status" value="1"/>
</dbReference>
<evidence type="ECO:0000256" key="1">
    <source>
        <dbReference type="ARBA" id="ARBA00022884"/>
    </source>
</evidence>
<dbReference type="SMART" id="SM00360">
    <property type="entry name" value="RRM"/>
    <property type="match status" value="2"/>
</dbReference>
<proteinExistence type="predicted"/>
<dbReference type="Proteomes" id="UP000195402">
    <property type="component" value="Unassembled WGS sequence"/>
</dbReference>
<dbReference type="Pfam" id="PF00076">
    <property type="entry name" value="RRM_1"/>
    <property type="match status" value="2"/>
</dbReference>
<dbReference type="AlphaFoldDB" id="A0A200PZW8"/>
<dbReference type="STRING" id="56857.A0A200PZW8"/>
<dbReference type="OMA" id="THESAQK"/>
<dbReference type="PROSITE" id="PS50102">
    <property type="entry name" value="RRM"/>
    <property type="match status" value="2"/>
</dbReference>
<dbReference type="CDD" id="cd21608">
    <property type="entry name" value="RRM2_NsCP33_like"/>
    <property type="match status" value="2"/>
</dbReference>
<evidence type="ECO:0000259" key="4">
    <source>
        <dbReference type="PROSITE" id="PS50102"/>
    </source>
</evidence>
<dbReference type="InterPro" id="IPR048289">
    <property type="entry name" value="RRM2_NsCP33-like"/>
</dbReference>
<feature type="domain" description="RRM" evidence="4">
    <location>
        <begin position="8"/>
        <end position="86"/>
    </location>
</feature>
<dbReference type="EMBL" id="MVGT01003557">
    <property type="protein sequence ID" value="OVA03736.1"/>
    <property type="molecule type" value="Genomic_DNA"/>
</dbReference>
<protein>
    <submittedName>
        <fullName evidence="5">RNA recognition motif domain</fullName>
    </submittedName>
</protein>
<keyword evidence="1 2" id="KW-0694">RNA-binding</keyword>
<dbReference type="Gene3D" id="3.30.70.330">
    <property type="match status" value="2"/>
</dbReference>
<feature type="region of interest" description="Disordered" evidence="3">
    <location>
        <begin position="167"/>
        <end position="193"/>
    </location>
</feature>
<organism evidence="5 6">
    <name type="scientific">Macleaya cordata</name>
    <name type="common">Five-seeded plume-poppy</name>
    <name type="synonym">Bocconia cordata</name>
    <dbReference type="NCBI Taxonomy" id="56857"/>
    <lineage>
        <taxon>Eukaryota</taxon>
        <taxon>Viridiplantae</taxon>
        <taxon>Streptophyta</taxon>
        <taxon>Embryophyta</taxon>
        <taxon>Tracheophyta</taxon>
        <taxon>Spermatophyta</taxon>
        <taxon>Magnoliopsida</taxon>
        <taxon>Ranunculales</taxon>
        <taxon>Papaveraceae</taxon>
        <taxon>Papaveroideae</taxon>
        <taxon>Macleaya</taxon>
    </lineage>
</organism>
<dbReference type="InParanoid" id="A0A200PZW8"/>
<gene>
    <name evidence="5" type="ORF">BVC80_1431g60</name>
</gene>
<name>A0A200PZW8_MACCD</name>
<reference evidence="5 6" key="1">
    <citation type="journal article" date="2017" name="Mol. Plant">
        <title>The Genome of Medicinal Plant Macleaya cordata Provides New Insights into Benzylisoquinoline Alkaloids Metabolism.</title>
        <authorList>
            <person name="Liu X."/>
            <person name="Liu Y."/>
            <person name="Huang P."/>
            <person name="Ma Y."/>
            <person name="Qing Z."/>
            <person name="Tang Q."/>
            <person name="Cao H."/>
            <person name="Cheng P."/>
            <person name="Zheng Y."/>
            <person name="Yuan Z."/>
            <person name="Zhou Y."/>
            <person name="Liu J."/>
            <person name="Tang Z."/>
            <person name="Zhuo Y."/>
            <person name="Zhang Y."/>
            <person name="Yu L."/>
            <person name="Huang J."/>
            <person name="Yang P."/>
            <person name="Peng Q."/>
            <person name="Zhang J."/>
            <person name="Jiang W."/>
            <person name="Zhang Z."/>
            <person name="Lin K."/>
            <person name="Ro D.K."/>
            <person name="Chen X."/>
            <person name="Xiong X."/>
            <person name="Shang Y."/>
            <person name="Huang S."/>
            <person name="Zeng J."/>
        </authorList>
    </citation>
    <scope>NUCLEOTIDE SEQUENCE [LARGE SCALE GENOMIC DNA]</scope>
    <source>
        <strain evidence="6">cv. BLH2017</strain>
        <tissue evidence="5">Root</tissue>
    </source>
</reference>
<dbReference type="SUPFAM" id="SSF54928">
    <property type="entry name" value="RNA-binding domain, RBD"/>
    <property type="match status" value="2"/>
</dbReference>
<feature type="compositionally biased region" description="Gly residues" evidence="3">
    <location>
        <begin position="182"/>
        <end position="193"/>
    </location>
</feature>
<dbReference type="OrthoDB" id="439808at2759"/>
<dbReference type="InterPro" id="IPR050886">
    <property type="entry name" value="RNA-binding_reg"/>
</dbReference>
<evidence type="ECO:0000256" key="3">
    <source>
        <dbReference type="SAM" id="MobiDB-lite"/>
    </source>
</evidence>
<dbReference type="InterPro" id="IPR000504">
    <property type="entry name" value="RRM_dom"/>
</dbReference>
<dbReference type="InterPro" id="IPR012677">
    <property type="entry name" value="Nucleotide-bd_a/b_plait_sf"/>
</dbReference>
<dbReference type="PANTHER" id="PTHR48024:SF56">
    <property type="entry name" value="HETEROGENEOUS NUCLEAR RIBONUCLEOPROTEIN A0"/>
    <property type="match status" value="1"/>
</dbReference>
<evidence type="ECO:0000313" key="5">
    <source>
        <dbReference type="EMBL" id="OVA03736.1"/>
    </source>
</evidence>